<dbReference type="InterPro" id="IPR036259">
    <property type="entry name" value="MFS_trans_sf"/>
</dbReference>
<feature type="transmembrane region" description="Helical" evidence="5">
    <location>
        <begin position="153"/>
        <end position="171"/>
    </location>
</feature>
<comment type="subcellular location">
    <subcellularLocation>
        <location evidence="1">Membrane</location>
        <topology evidence="1">Multi-pass membrane protein</topology>
    </subcellularLocation>
</comment>
<dbReference type="InParanoid" id="A0A6J2Y1S0"/>
<dbReference type="GO" id="GO:0022857">
    <property type="term" value="F:transmembrane transporter activity"/>
    <property type="evidence" value="ECO:0007669"/>
    <property type="project" value="InterPro"/>
</dbReference>
<feature type="transmembrane region" description="Helical" evidence="5">
    <location>
        <begin position="376"/>
        <end position="398"/>
    </location>
</feature>
<dbReference type="Gene3D" id="1.20.1250.20">
    <property type="entry name" value="MFS general substrate transporter like domains"/>
    <property type="match status" value="1"/>
</dbReference>
<keyword evidence="7" id="KW-1185">Reference proteome</keyword>
<dbReference type="InterPro" id="IPR020846">
    <property type="entry name" value="MFS_dom"/>
</dbReference>
<proteinExistence type="predicted"/>
<keyword evidence="3 5" id="KW-1133">Transmembrane helix</keyword>
<feature type="transmembrane region" description="Helical" evidence="5">
    <location>
        <begin position="405"/>
        <end position="424"/>
    </location>
</feature>
<evidence type="ECO:0000313" key="7">
    <source>
        <dbReference type="Proteomes" id="UP000504635"/>
    </source>
</evidence>
<accession>A0A6J2Y1S0</accession>
<evidence type="ECO:0000259" key="6">
    <source>
        <dbReference type="PROSITE" id="PS50850"/>
    </source>
</evidence>
<evidence type="ECO:0000313" key="8">
    <source>
        <dbReference type="RefSeq" id="XP_030756859.1"/>
    </source>
</evidence>
<feature type="transmembrane region" description="Helical" evidence="5">
    <location>
        <begin position="235"/>
        <end position="258"/>
    </location>
</feature>
<dbReference type="CDD" id="cd17317">
    <property type="entry name" value="MFS_SLC22"/>
    <property type="match status" value="1"/>
</dbReference>
<evidence type="ECO:0000256" key="1">
    <source>
        <dbReference type="ARBA" id="ARBA00004141"/>
    </source>
</evidence>
<dbReference type="KEGG" id="soy:115882760"/>
<protein>
    <submittedName>
        <fullName evidence="8">Solute carrier family 22 member 3-like</fullName>
    </submittedName>
</protein>
<keyword evidence="4 5" id="KW-0472">Membrane</keyword>
<dbReference type="AlphaFoldDB" id="A0A6J2Y1S0"/>
<gene>
    <name evidence="8" type="primary">LOC115882760</name>
</gene>
<dbReference type="PANTHER" id="PTHR24064">
    <property type="entry name" value="SOLUTE CARRIER FAMILY 22 MEMBER"/>
    <property type="match status" value="1"/>
</dbReference>
<evidence type="ECO:0000256" key="5">
    <source>
        <dbReference type="SAM" id="Phobius"/>
    </source>
</evidence>
<dbReference type="GO" id="GO:0016020">
    <property type="term" value="C:membrane"/>
    <property type="evidence" value="ECO:0007669"/>
    <property type="project" value="UniProtKB-SubCell"/>
</dbReference>
<feature type="transmembrane region" description="Helical" evidence="5">
    <location>
        <begin position="436"/>
        <end position="457"/>
    </location>
</feature>
<evidence type="ECO:0000256" key="4">
    <source>
        <dbReference type="ARBA" id="ARBA00023136"/>
    </source>
</evidence>
<feature type="transmembrane region" description="Helical" evidence="5">
    <location>
        <begin position="264"/>
        <end position="282"/>
    </location>
</feature>
<feature type="transmembrane region" description="Helical" evidence="5">
    <location>
        <begin position="178"/>
        <end position="201"/>
    </location>
</feature>
<sequence>MEESKTSLKVPPNQDKTQNDIIRTVVGDFGRWQLRISLLMALVKLPIAWFQLSIVFLAPSTKFWCKKPEDFHNITDETWRVLMEPNNTNSAKGLNQGHCLIRNVESSNIDNISEDLISCTNGFIYDTSMFLSSITTEWDLVCDKQKFTDLSQIVFMFGVLLGNIILGVLADKYGRKRILVICLFFQSIFGILASFSPFLWLFILLRFLLALTNGGTMVTSFVLCIEIVEGKWRTIIPILYQIPFGLGNSVMSIVAYFLRDWRKFHLTISLLSFLFVSFIWLIPESPRWLLVAGKKNKAFKELIFAAKENKRDMPNFKDTLQNITHNKSCKDNGKLKQLFSTRELSKRTILLCINWAIAGITFFAFTQYMGFIGNNLFLNVALGGFTVLPGTFLCIFLVSNFGRRLTIAYSHAFTALCFFLILPFPKGVYPFDWPRILFAGCGIIGLSVSIPAIYLYTGELIPTALRNTGLGFVMMFSRLTSMLAPLIISLQDVAVFLPLLILGVATAIQVLLVLPLPETEKSRLPDDIKDIESRYGQNEAKDDENGNQYL</sequence>
<feature type="transmembrane region" description="Helical" evidence="5">
    <location>
        <begin position="349"/>
        <end position="370"/>
    </location>
</feature>
<organism evidence="7 8">
    <name type="scientific">Sitophilus oryzae</name>
    <name type="common">Rice weevil</name>
    <name type="synonym">Curculio oryzae</name>
    <dbReference type="NCBI Taxonomy" id="7048"/>
    <lineage>
        <taxon>Eukaryota</taxon>
        <taxon>Metazoa</taxon>
        <taxon>Ecdysozoa</taxon>
        <taxon>Arthropoda</taxon>
        <taxon>Hexapoda</taxon>
        <taxon>Insecta</taxon>
        <taxon>Pterygota</taxon>
        <taxon>Neoptera</taxon>
        <taxon>Endopterygota</taxon>
        <taxon>Coleoptera</taxon>
        <taxon>Polyphaga</taxon>
        <taxon>Cucujiformia</taxon>
        <taxon>Curculionidae</taxon>
        <taxon>Dryophthorinae</taxon>
        <taxon>Sitophilus</taxon>
    </lineage>
</organism>
<feature type="transmembrane region" description="Helical" evidence="5">
    <location>
        <begin position="207"/>
        <end position="228"/>
    </location>
</feature>
<keyword evidence="2 5" id="KW-0812">Transmembrane</keyword>
<feature type="transmembrane region" description="Helical" evidence="5">
    <location>
        <begin position="38"/>
        <end position="58"/>
    </location>
</feature>
<dbReference type="Pfam" id="PF00083">
    <property type="entry name" value="Sugar_tr"/>
    <property type="match status" value="1"/>
</dbReference>
<feature type="transmembrane region" description="Helical" evidence="5">
    <location>
        <begin position="494"/>
        <end position="514"/>
    </location>
</feature>
<dbReference type="PROSITE" id="PS50850">
    <property type="entry name" value="MFS"/>
    <property type="match status" value="1"/>
</dbReference>
<dbReference type="RefSeq" id="XP_030756859.1">
    <property type="nucleotide sequence ID" value="XM_030900999.1"/>
</dbReference>
<feature type="domain" description="Major facilitator superfamily (MFS) profile" evidence="6">
    <location>
        <begin position="99"/>
        <end position="521"/>
    </location>
</feature>
<reference evidence="8" key="1">
    <citation type="submission" date="2025-08" db="UniProtKB">
        <authorList>
            <consortium name="RefSeq"/>
        </authorList>
    </citation>
    <scope>IDENTIFICATION</scope>
    <source>
        <tissue evidence="8">Gonads</tissue>
    </source>
</reference>
<evidence type="ECO:0000256" key="2">
    <source>
        <dbReference type="ARBA" id="ARBA00022692"/>
    </source>
</evidence>
<dbReference type="OrthoDB" id="3936150at2759"/>
<feature type="transmembrane region" description="Helical" evidence="5">
    <location>
        <begin position="469"/>
        <end position="488"/>
    </location>
</feature>
<evidence type="ECO:0000256" key="3">
    <source>
        <dbReference type="ARBA" id="ARBA00022989"/>
    </source>
</evidence>
<dbReference type="GeneID" id="115882760"/>
<dbReference type="SUPFAM" id="SSF103473">
    <property type="entry name" value="MFS general substrate transporter"/>
    <property type="match status" value="1"/>
</dbReference>
<name>A0A6J2Y1S0_SITOR</name>
<dbReference type="InterPro" id="IPR005828">
    <property type="entry name" value="MFS_sugar_transport-like"/>
</dbReference>
<dbReference type="Proteomes" id="UP000504635">
    <property type="component" value="Unplaced"/>
</dbReference>